<feature type="transmembrane region" description="Helical" evidence="1">
    <location>
        <begin position="338"/>
        <end position="355"/>
    </location>
</feature>
<gene>
    <name evidence="2" type="ORF">HS1_000652</name>
</gene>
<feature type="transmembrane region" description="Helical" evidence="1">
    <location>
        <begin position="189"/>
        <end position="222"/>
    </location>
</feature>
<evidence type="ECO:0000313" key="2">
    <source>
        <dbReference type="EMBL" id="AMM40458.1"/>
    </source>
</evidence>
<sequence length="702" mass="81512">MKKTTAILVFGLVPILSTFPFILSINNVLPYFPFYPIFDLSHSDSMRDVYGLWLFKQLLMKKICSTWTDFIFYPIGINLSLYLTQIFFLGLLSSLLSFVFSWITIYNILLLLAFWGIGYFTYCLARNAGLEKNIAIISGLSFQMSPWTYANVLSHLFVLWAVCGFILYAIALTSIISATKNQERVPWRYYLLGSFGFFLTFTTYVYFTIFIAIFSALVVIWYGCKSLKTWSMFLKNMFKLALLSIILVCPFLLIIFCYLHKAGTEVLAVPLSLANKWSVDLVSYFLPSEFNPIFKSWVFPIKQNFSGNVAIQSAFINPVILLFGVLGLLNSKNKIKSLWFLVFLLFFSLSLGPFLKINGHTYNLPLPYCLLHVLPIFQAIRDCSMMTGIAHLAMSILFGLGISAYYQRFLGKHKHFIMSILLFLGFILYVNYYFTYTTPNLSPGYKIIKNAPRDKTVLELPYDPYRYANFYAQMYHHKRLINGMGLRLSPFYNNYFEQIWQNILAIPKQTIAALNLGYIIVHKDGYNCKTTTSSLGQEIWSDKKISIFKVSSSGLNIKQYFLDFSSKEKTFAIFKGLSSPEISAETPPRTFRWSSEKKTEIWFYISPKDTQKINFLEIFVYPFVPPFRQTQVMTVFLNQYKIKSLNLEKKWTLYRLKVKDRLKPGLNKLSFEYSHVFRPCDYYSESKDDRTLAVAFDFLRLK</sequence>
<keyword evidence="1" id="KW-0812">Transmembrane</keyword>
<feature type="transmembrane region" description="Helical" evidence="1">
    <location>
        <begin position="6"/>
        <end position="25"/>
    </location>
</feature>
<feature type="transmembrane region" description="Helical" evidence="1">
    <location>
        <begin position="385"/>
        <end position="404"/>
    </location>
</feature>
<organism evidence="2 3">
    <name type="scientific">Desulfofervidus auxilii</name>
    <dbReference type="NCBI Taxonomy" id="1621989"/>
    <lineage>
        <taxon>Bacteria</taxon>
        <taxon>Pseudomonadati</taxon>
        <taxon>Thermodesulfobacteriota</taxon>
        <taxon>Candidatus Desulfofervidia</taxon>
        <taxon>Candidatus Desulfofervidales</taxon>
        <taxon>Candidatus Desulfofervidaceae</taxon>
        <taxon>Candidatus Desulfofervidus</taxon>
    </lineage>
</organism>
<name>A0A7U4THP6_DESA2</name>
<reference evidence="2 3" key="1">
    <citation type="submission" date="2015-10" db="EMBL/GenBank/DDBJ databases">
        <title>Candidatus Desulfofervidus auxilii, a hydrogenotrophic sulfate-reducing bacterium involved in the thermophilic anaerobic oxidation of methane.</title>
        <authorList>
            <person name="Krukenberg V."/>
            <person name="Richter M."/>
            <person name="Wegener G."/>
        </authorList>
    </citation>
    <scope>NUCLEOTIDE SEQUENCE [LARGE SCALE GENOMIC DNA]</scope>
    <source>
        <strain evidence="2 3">HS1</strain>
    </source>
</reference>
<feature type="transmembrane region" description="Helical" evidence="1">
    <location>
        <begin position="305"/>
        <end position="326"/>
    </location>
</feature>
<dbReference type="EMBL" id="CP013015">
    <property type="protein sequence ID" value="AMM40458.1"/>
    <property type="molecule type" value="Genomic_DNA"/>
</dbReference>
<feature type="transmembrane region" description="Helical" evidence="1">
    <location>
        <begin position="98"/>
        <end position="122"/>
    </location>
</feature>
<dbReference type="RefSeq" id="WP_066060862.1">
    <property type="nucleotide sequence ID" value="NZ_CP013015.1"/>
</dbReference>
<dbReference type="Proteomes" id="UP000070560">
    <property type="component" value="Chromosome"/>
</dbReference>
<protein>
    <recommendedName>
        <fullName evidence="4">YfhO family protein</fullName>
    </recommendedName>
</protein>
<feature type="transmembrane region" description="Helical" evidence="1">
    <location>
        <begin position="156"/>
        <end position="177"/>
    </location>
</feature>
<proteinExistence type="predicted"/>
<keyword evidence="1" id="KW-0472">Membrane</keyword>
<evidence type="ECO:0000313" key="3">
    <source>
        <dbReference type="Proteomes" id="UP000070560"/>
    </source>
</evidence>
<keyword evidence="1" id="KW-1133">Transmembrane helix</keyword>
<feature type="transmembrane region" description="Helical" evidence="1">
    <location>
        <begin position="266"/>
        <end position="285"/>
    </location>
</feature>
<accession>A0A7U4THP6</accession>
<feature type="transmembrane region" description="Helical" evidence="1">
    <location>
        <begin position="70"/>
        <end position="92"/>
    </location>
</feature>
<dbReference type="AlphaFoldDB" id="A0A7U4THP6"/>
<dbReference type="KEGG" id="daw:HS1_000652"/>
<feature type="transmembrane region" description="Helical" evidence="1">
    <location>
        <begin position="416"/>
        <end position="434"/>
    </location>
</feature>
<evidence type="ECO:0008006" key="4">
    <source>
        <dbReference type="Google" id="ProtNLM"/>
    </source>
</evidence>
<feature type="transmembrane region" description="Helical" evidence="1">
    <location>
        <begin position="237"/>
        <end position="259"/>
    </location>
</feature>
<evidence type="ECO:0000256" key="1">
    <source>
        <dbReference type="SAM" id="Phobius"/>
    </source>
</evidence>
<keyword evidence="3" id="KW-1185">Reference proteome</keyword>